<dbReference type="Proteomes" id="UP000824782">
    <property type="component" value="Unassembled WGS sequence"/>
</dbReference>
<protein>
    <submittedName>
        <fullName evidence="1">Uncharacterized protein</fullName>
    </submittedName>
</protein>
<sequence>MINPLVWSRGHTEERSYRIHSPIMVVCILEVRIINAALVNHRGTMITIIMIRQSIIWVRAVLQYIGLCQFLNSSVALHI</sequence>
<dbReference type="EMBL" id="WNYA01000002">
    <property type="protein sequence ID" value="KAG8585891.1"/>
    <property type="molecule type" value="Genomic_DNA"/>
</dbReference>
<reference evidence="1" key="1">
    <citation type="thesis" date="2020" institute="ProQuest LLC" country="789 East Eisenhower Parkway, Ann Arbor, MI, USA">
        <title>Comparative Genomics and Chromosome Evolution.</title>
        <authorList>
            <person name="Mudd A.B."/>
        </authorList>
    </citation>
    <scope>NUCLEOTIDE SEQUENCE</scope>
    <source>
        <strain evidence="1">237g6f4</strain>
        <tissue evidence="1">Blood</tissue>
    </source>
</reference>
<keyword evidence="2" id="KW-1185">Reference proteome</keyword>
<dbReference type="AlphaFoldDB" id="A0AAV7CMT3"/>
<evidence type="ECO:0000313" key="2">
    <source>
        <dbReference type="Proteomes" id="UP000824782"/>
    </source>
</evidence>
<proteinExistence type="predicted"/>
<evidence type="ECO:0000313" key="1">
    <source>
        <dbReference type="EMBL" id="KAG8585891.1"/>
    </source>
</evidence>
<gene>
    <name evidence="1" type="ORF">GDO81_005187</name>
</gene>
<accession>A0AAV7CMT3</accession>
<name>A0AAV7CMT3_ENGPU</name>
<organism evidence="1 2">
    <name type="scientific">Engystomops pustulosus</name>
    <name type="common">Tungara frog</name>
    <name type="synonym">Physalaemus pustulosus</name>
    <dbReference type="NCBI Taxonomy" id="76066"/>
    <lineage>
        <taxon>Eukaryota</taxon>
        <taxon>Metazoa</taxon>
        <taxon>Chordata</taxon>
        <taxon>Craniata</taxon>
        <taxon>Vertebrata</taxon>
        <taxon>Euteleostomi</taxon>
        <taxon>Amphibia</taxon>
        <taxon>Batrachia</taxon>
        <taxon>Anura</taxon>
        <taxon>Neobatrachia</taxon>
        <taxon>Hyloidea</taxon>
        <taxon>Leptodactylidae</taxon>
        <taxon>Leiuperinae</taxon>
        <taxon>Engystomops</taxon>
    </lineage>
</organism>
<comment type="caution">
    <text evidence="1">The sequence shown here is derived from an EMBL/GenBank/DDBJ whole genome shotgun (WGS) entry which is preliminary data.</text>
</comment>